<proteinExistence type="predicted"/>
<dbReference type="EMBL" id="KQ435699">
    <property type="protein sequence ID" value="KOX80646.1"/>
    <property type="molecule type" value="Genomic_DNA"/>
</dbReference>
<evidence type="ECO:0000313" key="2">
    <source>
        <dbReference type="Proteomes" id="UP000053105"/>
    </source>
</evidence>
<keyword evidence="2" id="KW-1185">Reference proteome</keyword>
<sequence length="76" mass="8812">MSTTEALLYWKQSLVSRMIPDIDDMPCLERSLRTGGVSKEEAGETNFVQAFSPVDNRSRGIFVDSNTRREEFWYDM</sequence>
<organism evidence="1 2">
    <name type="scientific">Melipona quadrifasciata</name>
    <dbReference type="NCBI Taxonomy" id="166423"/>
    <lineage>
        <taxon>Eukaryota</taxon>
        <taxon>Metazoa</taxon>
        <taxon>Ecdysozoa</taxon>
        <taxon>Arthropoda</taxon>
        <taxon>Hexapoda</taxon>
        <taxon>Insecta</taxon>
        <taxon>Pterygota</taxon>
        <taxon>Neoptera</taxon>
        <taxon>Endopterygota</taxon>
        <taxon>Hymenoptera</taxon>
        <taxon>Apocrita</taxon>
        <taxon>Aculeata</taxon>
        <taxon>Apoidea</taxon>
        <taxon>Anthophila</taxon>
        <taxon>Apidae</taxon>
        <taxon>Melipona</taxon>
    </lineage>
</organism>
<name>A0A0M9ABU9_9HYME</name>
<dbReference type="Proteomes" id="UP000053105">
    <property type="component" value="Unassembled WGS sequence"/>
</dbReference>
<protein>
    <submittedName>
        <fullName evidence="1">Uncharacterized protein</fullName>
    </submittedName>
</protein>
<evidence type="ECO:0000313" key="1">
    <source>
        <dbReference type="EMBL" id="KOX80646.1"/>
    </source>
</evidence>
<dbReference type="AlphaFoldDB" id="A0A0M9ABU9"/>
<accession>A0A0M9ABU9</accession>
<gene>
    <name evidence="1" type="ORF">WN51_05501</name>
</gene>
<reference evidence="1 2" key="1">
    <citation type="submission" date="2015-07" db="EMBL/GenBank/DDBJ databases">
        <title>The genome of Melipona quadrifasciata.</title>
        <authorList>
            <person name="Pan H."/>
            <person name="Kapheim K."/>
        </authorList>
    </citation>
    <scope>NUCLEOTIDE SEQUENCE [LARGE SCALE GENOMIC DNA]</scope>
    <source>
        <strain evidence="1">0111107301</strain>
        <tissue evidence="1">Whole body</tissue>
    </source>
</reference>